<sequence length="215" mass="22416">MSAGNLTSAGDSAPQFPASLPSEIPLGAENSDHYLPLPDISQADGSAWEGSRFTVLAVGNPIMGDDGIGLEILAGLQALVPQRPAWQAAIAREELSLLEGGTNGMELVPVVQEAERLLILDSVAPGKERQPGQALHMSGDHVPRLLSMKMSPHQVGLLDVLSSARLTGKEPAVLEVVGVVSEKVDLHLGLTATAASGIKPAVNYAAQILDSWVNP</sequence>
<evidence type="ECO:0000256" key="2">
    <source>
        <dbReference type="ARBA" id="ARBA00022670"/>
    </source>
</evidence>
<name>A0AB34X0V9_9ACTO</name>
<organism evidence="6 8">
    <name type="scientific">Varibaculum cambriense</name>
    <dbReference type="NCBI Taxonomy" id="184870"/>
    <lineage>
        <taxon>Bacteria</taxon>
        <taxon>Bacillati</taxon>
        <taxon>Actinomycetota</taxon>
        <taxon>Actinomycetes</taxon>
        <taxon>Actinomycetales</taxon>
        <taxon>Actinomycetaceae</taxon>
        <taxon>Varibaculum</taxon>
    </lineage>
</organism>
<dbReference type="Proteomes" id="UP000070572">
    <property type="component" value="Unassembled WGS sequence"/>
</dbReference>
<feature type="compositionally biased region" description="Polar residues" evidence="5">
    <location>
        <begin position="1"/>
        <end position="10"/>
    </location>
</feature>
<evidence type="ECO:0000313" key="9">
    <source>
        <dbReference type="Proteomes" id="UP000243201"/>
    </source>
</evidence>
<dbReference type="GO" id="GO:0004190">
    <property type="term" value="F:aspartic-type endopeptidase activity"/>
    <property type="evidence" value="ECO:0007669"/>
    <property type="project" value="UniProtKB-KW"/>
</dbReference>
<dbReference type="PANTHER" id="PTHR30302:SF1">
    <property type="entry name" value="HYDROGENASE 2 MATURATION PROTEASE"/>
    <property type="match status" value="1"/>
</dbReference>
<reference evidence="6 8" key="1">
    <citation type="submission" date="2016-01" db="EMBL/GenBank/DDBJ databases">
        <authorList>
            <person name="Mitreva M."/>
            <person name="Pepin K.H."/>
            <person name="Mihindukulasuriya K.A."/>
            <person name="Fulton R."/>
            <person name="Fronick C."/>
            <person name="O'Laughlin M."/>
            <person name="Miner T."/>
            <person name="Herter B."/>
            <person name="Rosa B.A."/>
            <person name="Cordes M."/>
            <person name="Tomlinson C."/>
            <person name="Wollam A."/>
            <person name="Palsikar V.B."/>
            <person name="Mardis E.R."/>
            <person name="Wilson R.K."/>
        </authorList>
    </citation>
    <scope>NUCLEOTIDE SEQUENCE [LARGE SCALE GENOMIC DNA]</scope>
    <source>
        <strain evidence="6 8">DNF00696</strain>
    </source>
</reference>
<evidence type="ECO:0000313" key="8">
    <source>
        <dbReference type="Proteomes" id="UP000070572"/>
    </source>
</evidence>
<dbReference type="Proteomes" id="UP000243201">
    <property type="component" value="Unassembled WGS sequence"/>
</dbReference>
<gene>
    <name evidence="7" type="ORF">CJ240_08835</name>
    <name evidence="6" type="ORF">HMPREF1862_00414</name>
</gene>
<dbReference type="InterPro" id="IPR000671">
    <property type="entry name" value="Peptidase_A31"/>
</dbReference>
<proteinExistence type="inferred from homology"/>
<keyword evidence="3" id="KW-0064">Aspartyl protease</keyword>
<dbReference type="NCBIfam" id="TIGR00072">
    <property type="entry name" value="hydrog_prot"/>
    <property type="match status" value="1"/>
</dbReference>
<protein>
    <submittedName>
        <fullName evidence="6">Hydrogenase 2 maturation protease family protein</fullName>
    </submittedName>
    <submittedName>
        <fullName evidence="7">Hydrogenase maturation protease</fullName>
    </submittedName>
</protein>
<dbReference type="Gene3D" id="3.40.50.1450">
    <property type="entry name" value="HybD-like"/>
    <property type="match status" value="1"/>
</dbReference>
<keyword evidence="9" id="KW-1185">Reference proteome</keyword>
<dbReference type="Pfam" id="PF01750">
    <property type="entry name" value="HycI"/>
    <property type="match status" value="1"/>
</dbReference>
<dbReference type="GO" id="GO:0016485">
    <property type="term" value="P:protein processing"/>
    <property type="evidence" value="ECO:0007669"/>
    <property type="project" value="TreeGrafter"/>
</dbReference>
<keyword evidence="2 6" id="KW-0645">Protease</keyword>
<dbReference type="EMBL" id="PNGC01000003">
    <property type="protein sequence ID" value="PMB89088.1"/>
    <property type="molecule type" value="Genomic_DNA"/>
</dbReference>
<feature type="region of interest" description="Disordered" evidence="5">
    <location>
        <begin position="1"/>
        <end position="23"/>
    </location>
</feature>
<reference evidence="7 9" key="2">
    <citation type="submission" date="2017-09" db="EMBL/GenBank/DDBJ databases">
        <title>Bacterial strain isolated from the female urinary microbiota.</title>
        <authorList>
            <person name="Thomas-White K."/>
            <person name="Kumar N."/>
            <person name="Forster S."/>
            <person name="Putonti C."/>
            <person name="Lawley T."/>
            <person name="Wolfe A.J."/>
        </authorList>
    </citation>
    <scope>NUCLEOTIDE SEQUENCE [LARGE SCALE GENOMIC DNA]</scope>
    <source>
        <strain evidence="7 9">UMB0744</strain>
    </source>
</reference>
<evidence type="ECO:0000256" key="4">
    <source>
        <dbReference type="ARBA" id="ARBA00022801"/>
    </source>
</evidence>
<evidence type="ECO:0000313" key="7">
    <source>
        <dbReference type="EMBL" id="PMB89088.1"/>
    </source>
</evidence>
<dbReference type="InterPro" id="IPR023430">
    <property type="entry name" value="Pept_HybD-like_dom_sf"/>
</dbReference>
<dbReference type="RefSeq" id="WP_060920113.1">
    <property type="nucleotide sequence ID" value="NZ_JAHAIW010000004.1"/>
</dbReference>
<evidence type="ECO:0000256" key="3">
    <source>
        <dbReference type="ARBA" id="ARBA00022750"/>
    </source>
</evidence>
<accession>A0AB34X0V9</accession>
<comment type="caution">
    <text evidence="6">The sequence shown here is derived from an EMBL/GenBank/DDBJ whole genome shotgun (WGS) entry which is preliminary data.</text>
</comment>
<dbReference type="GO" id="GO:0008047">
    <property type="term" value="F:enzyme activator activity"/>
    <property type="evidence" value="ECO:0007669"/>
    <property type="project" value="InterPro"/>
</dbReference>
<dbReference type="AlphaFoldDB" id="A0AB34X0V9"/>
<dbReference type="SUPFAM" id="SSF53163">
    <property type="entry name" value="HybD-like"/>
    <property type="match status" value="1"/>
</dbReference>
<evidence type="ECO:0000313" key="6">
    <source>
        <dbReference type="EMBL" id="KXB81665.1"/>
    </source>
</evidence>
<evidence type="ECO:0000256" key="5">
    <source>
        <dbReference type="SAM" id="MobiDB-lite"/>
    </source>
</evidence>
<evidence type="ECO:0000256" key="1">
    <source>
        <dbReference type="ARBA" id="ARBA00006814"/>
    </source>
</evidence>
<dbReference type="EMBL" id="LSDN01000006">
    <property type="protein sequence ID" value="KXB81665.1"/>
    <property type="molecule type" value="Genomic_DNA"/>
</dbReference>
<keyword evidence="4" id="KW-0378">Hydrolase</keyword>
<dbReference type="PANTHER" id="PTHR30302">
    <property type="entry name" value="HYDROGENASE 1 MATURATION PROTEASE"/>
    <property type="match status" value="1"/>
</dbReference>
<comment type="similarity">
    <text evidence="1">Belongs to the peptidase A31 family.</text>
</comment>